<evidence type="ECO:0000313" key="4">
    <source>
        <dbReference type="Proteomes" id="UP000000423"/>
    </source>
</evidence>
<comment type="similarity">
    <text evidence="1">Belongs to the MG307/MG309/MG338 family.</text>
</comment>
<dbReference type="EnsemblBacteria" id="AAF30867">
    <property type="protein sequence ID" value="AAF30867"/>
    <property type="gene ID" value="UU455"/>
</dbReference>
<organism evidence="3 4">
    <name type="scientific">Ureaplasma parvum serovar 3 (strain ATCC 700970)</name>
    <dbReference type="NCBI Taxonomy" id="273119"/>
    <lineage>
        <taxon>Bacteria</taxon>
        <taxon>Bacillati</taxon>
        <taxon>Mycoplasmatota</taxon>
        <taxon>Mycoplasmoidales</taxon>
        <taxon>Mycoplasmoidaceae</taxon>
        <taxon>Ureaplasma</taxon>
    </lineage>
</organism>
<evidence type="ECO:0000256" key="2">
    <source>
        <dbReference type="SAM" id="SignalP"/>
    </source>
</evidence>
<proteinExistence type="inferred from homology"/>
<dbReference type="InterPro" id="IPR022186">
    <property type="entry name" value="DUF3713"/>
</dbReference>
<dbReference type="Proteomes" id="UP000000423">
    <property type="component" value="Chromosome"/>
</dbReference>
<feature type="chain" id="PRO_5004331064" evidence="2">
    <location>
        <begin position="29"/>
        <end position="1132"/>
    </location>
</feature>
<dbReference type="AlphaFoldDB" id="Q9PQ35"/>
<dbReference type="EMBL" id="AF222894">
    <property type="protein sequence ID" value="AAF30867.1"/>
    <property type="molecule type" value="Genomic_DNA"/>
</dbReference>
<protein>
    <submittedName>
        <fullName evidence="3">Unique hypothetical</fullName>
    </submittedName>
</protein>
<name>Q9PQ35_UREPA</name>
<dbReference type="HOGENOM" id="CLU_279390_0_0_14"/>
<keyword evidence="2" id="KW-0732">Signal</keyword>
<sequence length="1132" mass="130917">MEFDMKFKKILLTSTLSVLGVISIASLATNCSQTKTKINQYKITINKLDSLNLTSNLTTKQALKDVLFSKEGQNEFLLSNVKKVVYDWAKNNNDPKLAHDVSEYNTQLDEQLKRIKENVKKSYPNDWQSVLQSELYDTEGGSEKSWKEAKLIDQAYKSITSSIFDDNDNWISVLNDQNQLIDAYSNDATKLLENESTFKSTKIGDRNKIVAKTNNFLQKGYANLFNFLIDDYIKYNLPLSFANIEFKYDDLKNQNIYNKDFFTKIPTSGTSPNFPWFDPKPTDNKSTNTTTNYLEVAKLLKENKYLDSKDDTNNIDKKFNNNNDINKYLSLNDFITQDNTNLTLSVGLLAKFLSLFGNENFGIYQLDNLDENNILNNFISKNQSNANTNNVDLFYPLVKKDKTAFLNDFKDVKAIRQINDLKNGYTLLRNENSVDLWGINNFKRLQQAAKIGLNALLTELKNDFLYNGALYLNSRKSNSVKKQGYDIKAKIKDYFNNNKERLLALYIATHQNDSDFLFKSNLKNDSKVFAFDQRTINIIKENNEIHLLNYYDNLIDKLNDKLIKFNKKTFIIPSVDSLYDNGINTPIYLIKDQNQQISLFQTLKIKLVGNKNLIDENQKLSTMINDYVENFDIKKHLVANNKNSQSIVFDDYVINKVFSKGINSVFANIIKQEQIKKSVAKFFEFNDFNFKNNFLENQELLAAFNQIIKNTSVLETTQTNNFSNFDNLKKVYEQALKLWNDNYTKNGPFNQLSINYQKYQALFETLAIINYLLDFKDGKPTYQNLINYLLKKTANHQPLFIGWKALNDVTKIPNFGKDSKEDFSFKKYQINLYNGLDLYQLKKADVYEIDQNSQEVKFKKTFIDALTYTNDKNYWNSTVNKDGSVYNNFIGLIDQNNQKDKLGKAFEKIDLFDKLVYANNPSKQFKGALYGYGSRELLIKTLDGFVSYHDYQTLAQLLYDLNFNAEANAEFKTILDNQKQIIPGNQKDSKIKNIDLATNEIKTIMIKGINKIPQTAFQRLDLDLVYNKLDKNATPLVNKEDNANLKYILLVSQFNANDVQNLVINNQLNQSATGYLGLSKSQFYNLLFDLALNDQTLKIEAFSQIENEHKIKVYDKRLANNSNLKGWIINNL</sequence>
<gene>
    <name evidence="3" type="ordered locus">UU455</name>
</gene>
<keyword evidence="4" id="KW-1185">Reference proteome</keyword>
<dbReference type="KEGG" id="uur:UU455"/>
<feature type="signal peptide" evidence="2">
    <location>
        <begin position="1"/>
        <end position="28"/>
    </location>
</feature>
<dbReference type="Pfam" id="PF12506">
    <property type="entry name" value="DUF3713"/>
    <property type="match status" value="1"/>
</dbReference>
<reference evidence="3 4" key="1">
    <citation type="journal article" date="2000" name="Nature">
        <title>The complete sequence of the mucosal pathogen Ureaplasma urealyticum.</title>
        <authorList>
            <person name="Glass J.I."/>
            <person name="Lefkowitz E.J."/>
            <person name="Glass J.S."/>
            <person name="Heiner C.R."/>
            <person name="Chen E.Y."/>
            <person name="Cassell G.H."/>
        </authorList>
    </citation>
    <scope>NUCLEOTIDE SEQUENCE [LARGE SCALE GENOMIC DNA]</scope>
    <source>
        <strain evidence="3 4">ATCC 700970</strain>
    </source>
</reference>
<dbReference type="STRING" id="273119.UU455"/>
<accession>Q9PQ35</accession>
<evidence type="ECO:0000313" key="3">
    <source>
        <dbReference type="EMBL" id="AAF30867.1"/>
    </source>
</evidence>
<evidence type="ECO:0000256" key="1">
    <source>
        <dbReference type="ARBA" id="ARBA00010828"/>
    </source>
</evidence>